<feature type="transmembrane region" description="Helical" evidence="5">
    <location>
        <begin position="81"/>
        <end position="100"/>
    </location>
</feature>
<evidence type="ECO:0000313" key="8">
    <source>
        <dbReference type="Proteomes" id="UP001500630"/>
    </source>
</evidence>
<dbReference type="EMBL" id="BAABDQ010000026">
    <property type="protein sequence ID" value="GAA3591665.1"/>
    <property type="molecule type" value="Genomic_DNA"/>
</dbReference>
<comment type="subcellular location">
    <subcellularLocation>
        <location evidence="1">Membrane</location>
        <topology evidence="1">Multi-pass membrane protein</topology>
    </subcellularLocation>
</comment>
<evidence type="ECO:0000256" key="2">
    <source>
        <dbReference type="ARBA" id="ARBA00022692"/>
    </source>
</evidence>
<organism evidence="7 8">
    <name type="scientific">Nonomuraea rosea</name>
    <dbReference type="NCBI Taxonomy" id="638574"/>
    <lineage>
        <taxon>Bacteria</taxon>
        <taxon>Bacillati</taxon>
        <taxon>Actinomycetota</taxon>
        <taxon>Actinomycetes</taxon>
        <taxon>Streptosporangiales</taxon>
        <taxon>Streptosporangiaceae</taxon>
        <taxon>Nonomuraea</taxon>
    </lineage>
</organism>
<proteinExistence type="predicted"/>
<reference evidence="8" key="1">
    <citation type="journal article" date="2019" name="Int. J. Syst. Evol. Microbiol.">
        <title>The Global Catalogue of Microorganisms (GCM) 10K type strain sequencing project: providing services to taxonomists for standard genome sequencing and annotation.</title>
        <authorList>
            <consortium name="The Broad Institute Genomics Platform"/>
            <consortium name="The Broad Institute Genome Sequencing Center for Infectious Disease"/>
            <person name="Wu L."/>
            <person name="Ma J."/>
        </authorList>
    </citation>
    <scope>NUCLEOTIDE SEQUENCE [LARGE SCALE GENOMIC DNA]</scope>
    <source>
        <strain evidence="8">JCM 17326</strain>
    </source>
</reference>
<dbReference type="RefSeq" id="WP_345571644.1">
    <property type="nucleotide sequence ID" value="NZ_BAABDQ010000026.1"/>
</dbReference>
<dbReference type="Proteomes" id="UP001500630">
    <property type="component" value="Unassembled WGS sequence"/>
</dbReference>
<protein>
    <recommendedName>
        <fullName evidence="6">Peptidase S54 rhomboid domain-containing protein</fullName>
    </recommendedName>
</protein>
<evidence type="ECO:0000256" key="4">
    <source>
        <dbReference type="ARBA" id="ARBA00023136"/>
    </source>
</evidence>
<evidence type="ECO:0000256" key="5">
    <source>
        <dbReference type="SAM" id="Phobius"/>
    </source>
</evidence>
<dbReference type="InterPro" id="IPR035952">
    <property type="entry name" value="Rhomboid-like_sf"/>
</dbReference>
<gene>
    <name evidence="7" type="ORF">GCM10022419_088150</name>
</gene>
<comment type="caution">
    <text evidence="7">The sequence shown here is derived from an EMBL/GenBank/DDBJ whole genome shotgun (WGS) entry which is preliminary data.</text>
</comment>
<dbReference type="SUPFAM" id="SSF144091">
    <property type="entry name" value="Rhomboid-like"/>
    <property type="match status" value="1"/>
</dbReference>
<evidence type="ECO:0000259" key="6">
    <source>
        <dbReference type="Pfam" id="PF01694"/>
    </source>
</evidence>
<feature type="transmembrane region" description="Helical" evidence="5">
    <location>
        <begin position="174"/>
        <end position="191"/>
    </location>
</feature>
<evidence type="ECO:0000313" key="7">
    <source>
        <dbReference type="EMBL" id="GAA3591665.1"/>
    </source>
</evidence>
<name>A0ABP6YVF5_9ACTN</name>
<sequence>MYKPYVTAVVFLLTAVPSLLQIAVPGLEPALMRDPAAIAGGEWWRLVTSLVVQDGGLFGTLINLAFLAVLGYVAERALRPARWLMLYLGGAAAGEAAGYLLGQPGAGNSVALCGLAGGLVLASGRLERSLGAFYAVISGAWLPAATGGTWGLIVTLVLAAAGFQLVVHRERLPGWLPVTVYGVATVVLVALRDLHGFALLGGIIVGWIVNAAFPRRTPAGDPLRPATG</sequence>
<evidence type="ECO:0000256" key="1">
    <source>
        <dbReference type="ARBA" id="ARBA00004141"/>
    </source>
</evidence>
<keyword evidence="4 5" id="KW-0472">Membrane</keyword>
<keyword evidence="2 5" id="KW-0812">Transmembrane</keyword>
<keyword evidence="3 5" id="KW-1133">Transmembrane helix</keyword>
<keyword evidence="8" id="KW-1185">Reference proteome</keyword>
<evidence type="ECO:0000256" key="3">
    <source>
        <dbReference type="ARBA" id="ARBA00022989"/>
    </source>
</evidence>
<accession>A0ABP6YVF5</accession>
<feature type="transmembrane region" description="Helical" evidence="5">
    <location>
        <begin position="197"/>
        <end position="214"/>
    </location>
</feature>
<dbReference type="Pfam" id="PF01694">
    <property type="entry name" value="Rhomboid"/>
    <property type="match status" value="1"/>
</dbReference>
<feature type="transmembrane region" description="Helical" evidence="5">
    <location>
        <begin position="55"/>
        <end position="74"/>
    </location>
</feature>
<dbReference type="Gene3D" id="1.20.1540.10">
    <property type="entry name" value="Rhomboid-like"/>
    <property type="match status" value="1"/>
</dbReference>
<dbReference type="InterPro" id="IPR022764">
    <property type="entry name" value="Peptidase_S54_rhomboid_dom"/>
</dbReference>
<feature type="domain" description="Peptidase S54 rhomboid" evidence="6">
    <location>
        <begin position="41"/>
        <end position="131"/>
    </location>
</feature>